<comment type="caution">
    <text evidence="1">The sequence shown here is derived from an EMBL/GenBank/DDBJ whole genome shotgun (WGS) entry which is preliminary data.</text>
</comment>
<gene>
    <name evidence="1" type="ORF">PSCICP_25640</name>
</gene>
<organism evidence="1 2">
    <name type="scientific">Pseudomonas cichorii</name>
    <dbReference type="NCBI Taxonomy" id="36746"/>
    <lineage>
        <taxon>Bacteria</taxon>
        <taxon>Pseudomonadati</taxon>
        <taxon>Pseudomonadota</taxon>
        <taxon>Gammaproteobacteria</taxon>
        <taxon>Pseudomonadales</taxon>
        <taxon>Pseudomonadaceae</taxon>
        <taxon>Pseudomonas</taxon>
    </lineage>
</organism>
<dbReference type="EMBL" id="BLWA01000006">
    <property type="protein sequence ID" value="GFM92592.1"/>
    <property type="molecule type" value="Genomic_DNA"/>
</dbReference>
<keyword evidence="2" id="KW-1185">Reference proteome</keyword>
<evidence type="ECO:0000313" key="1">
    <source>
        <dbReference type="EMBL" id="GFM92592.1"/>
    </source>
</evidence>
<evidence type="ECO:0000313" key="2">
    <source>
        <dbReference type="Proteomes" id="UP000614982"/>
    </source>
</evidence>
<reference evidence="1 2" key="1">
    <citation type="submission" date="2020-05" db="EMBL/GenBank/DDBJ databases">
        <title>Genetic diversity of Pseudomonas cichorii.</title>
        <authorList>
            <person name="Tani S."/>
            <person name="Yagi H."/>
            <person name="Hashimoto S."/>
            <person name="Iiyama K."/>
            <person name="Furuya N."/>
        </authorList>
    </citation>
    <scope>NUCLEOTIDE SEQUENCE [LARGE SCALE GENOMIC DNA]</scope>
    <source>
        <strain evidence="1 2">LMG 2162</strain>
    </source>
</reference>
<dbReference type="Proteomes" id="UP000614982">
    <property type="component" value="Unassembled WGS sequence"/>
</dbReference>
<name>A0ABQ1DP26_PSECI</name>
<proteinExistence type="predicted"/>
<accession>A0ABQ1DP26</accession>
<sequence length="79" mass="9180">MFDDLYRHNFRIALDVTPPGRKRPVPEDNFFRGTNNAGLPEITGEKVLEDPVQHYQGQNNIARVKLFLCHELYCQEPPI</sequence>
<protein>
    <submittedName>
        <fullName evidence="1">Uncharacterized protein</fullName>
    </submittedName>
</protein>